<evidence type="ECO:0000313" key="2">
    <source>
        <dbReference type="EMBL" id="MFD2598052.1"/>
    </source>
</evidence>
<dbReference type="InterPro" id="IPR050834">
    <property type="entry name" value="Glycosyltransf_2"/>
</dbReference>
<dbReference type="PANTHER" id="PTHR43685">
    <property type="entry name" value="GLYCOSYLTRANSFERASE"/>
    <property type="match status" value="1"/>
</dbReference>
<proteinExistence type="predicted"/>
<dbReference type="PANTHER" id="PTHR43685:SF2">
    <property type="entry name" value="GLYCOSYLTRANSFERASE 2-LIKE DOMAIN-CONTAINING PROTEIN"/>
    <property type="match status" value="1"/>
</dbReference>
<feature type="domain" description="Glycosyltransferase 2-like" evidence="1">
    <location>
        <begin position="4"/>
        <end position="164"/>
    </location>
</feature>
<accession>A0ABW5NIN4</accession>
<dbReference type="SUPFAM" id="SSF53448">
    <property type="entry name" value="Nucleotide-diphospho-sugar transferases"/>
    <property type="match status" value="1"/>
</dbReference>
<organism evidence="2 3">
    <name type="scientific">Sphingobacterium corticis</name>
    <dbReference type="NCBI Taxonomy" id="1812823"/>
    <lineage>
        <taxon>Bacteria</taxon>
        <taxon>Pseudomonadati</taxon>
        <taxon>Bacteroidota</taxon>
        <taxon>Sphingobacteriia</taxon>
        <taxon>Sphingobacteriales</taxon>
        <taxon>Sphingobacteriaceae</taxon>
        <taxon>Sphingobacterium</taxon>
    </lineage>
</organism>
<gene>
    <name evidence="2" type="ORF">ACFSQ3_03725</name>
</gene>
<dbReference type="InterPro" id="IPR001173">
    <property type="entry name" value="Glyco_trans_2-like"/>
</dbReference>
<sequence length="296" mass="34479">MVFSVIIPHKNATQLLQRLLESIPQRVDLEVIVVDDNSDVQEIANLEKLQASHTFSLYHNKGKRGAGASRNVGLEHARGKYVLLADSDDFFNAGFNEELDRVAEREIDVFYYKVHSADSDTYEESHRHLFFNELIDAYKTKGKRDVLYKYSVPWGKIYRRQFIEDNHISFAEVIAGNDMWFSCRCGVLAKTFEISDFVLYTVTIRDGSIVNTIKPEYFLARFDETIRVNNMLRQSNLSAYQYSVLYFVSKAHQFGVKSYVAKEILRNRSNIFIGLEKILDYKKVMIDRENKRTKNH</sequence>
<evidence type="ECO:0000313" key="3">
    <source>
        <dbReference type="Proteomes" id="UP001597393"/>
    </source>
</evidence>
<name>A0ABW5NIN4_9SPHI</name>
<protein>
    <submittedName>
        <fullName evidence="2">Glycosyltransferase family 2 protein</fullName>
    </submittedName>
</protein>
<dbReference type="RefSeq" id="WP_380867591.1">
    <property type="nucleotide sequence ID" value="NZ_JBHUMA010000004.1"/>
</dbReference>
<evidence type="ECO:0000259" key="1">
    <source>
        <dbReference type="Pfam" id="PF00535"/>
    </source>
</evidence>
<dbReference type="EMBL" id="JBHUMA010000004">
    <property type="protein sequence ID" value="MFD2598052.1"/>
    <property type="molecule type" value="Genomic_DNA"/>
</dbReference>
<dbReference type="CDD" id="cd00761">
    <property type="entry name" value="Glyco_tranf_GTA_type"/>
    <property type="match status" value="1"/>
</dbReference>
<dbReference type="Proteomes" id="UP001597393">
    <property type="component" value="Unassembled WGS sequence"/>
</dbReference>
<keyword evidence="3" id="KW-1185">Reference proteome</keyword>
<dbReference type="InterPro" id="IPR029044">
    <property type="entry name" value="Nucleotide-diphossugar_trans"/>
</dbReference>
<dbReference type="Gene3D" id="3.90.550.10">
    <property type="entry name" value="Spore Coat Polysaccharide Biosynthesis Protein SpsA, Chain A"/>
    <property type="match status" value="1"/>
</dbReference>
<reference evidence="3" key="1">
    <citation type="journal article" date="2019" name="Int. J. Syst. Evol. Microbiol.">
        <title>The Global Catalogue of Microorganisms (GCM) 10K type strain sequencing project: providing services to taxonomists for standard genome sequencing and annotation.</title>
        <authorList>
            <consortium name="The Broad Institute Genomics Platform"/>
            <consortium name="The Broad Institute Genome Sequencing Center for Infectious Disease"/>
            <person name="Wu L."/>
            <person name="Ma J."/>
        </authorList>
    </citation>
    <scope>NUCLEOTIDE SEQUENCE [LARGE SCALE GENOMIC DNA]</scope>
    <source>
        <strain evidence="3">KCTC 42248</strain>
    </source>
</reference>
<dbReference type="Pfam" id="PF00535">
    <property type="entry name" value="Glycos_transf_2"/>
    <property type="match status" value="1"/>
</dbReference>
<comment type="caution">
    <text evidence="2">The sequence shown here is derived from an EMBL/GenBank/DDBJ whole genome shotgun (WGS) entry which is preliminary data.</text>
</comment>